<comment type="caution">
    <text evidence="2">Lacks conserved residue(s) required for the propagation of feature annotation.</text>
</comment>
<keyword evidence="3" id="KW-1133">Transmembrane helix</keyword>
<gene>
    <name evidence="5" type="primary">CSMD3</name>
</gene>
<dbReference type="CDD" id="cd00041">
    <property type="entry name" value="CUB"/>
    <property type="match status" value="1"/>
</dbReference>
<dbReference type="Gene3D" id="2.60.120.290">
    <property type="entry name" value="Spermadhesin, CUB domain"/>
    <property type="match status" value="1"/>
</dbReference>
<dbReference type="SUPFAM" id="SSF49854">
    <property type="entry name" value="Spermadhesin, CUB domain"/>
    <property type="match status" value="1"/>
</dbReference>
<organism evidence="5">
    <name type="scientific">Nothobranchius furzeri</name>
    <name type="common">Turquoise killifish</name>
    <dbReference type="NCBI Taxonomy" id="105023"/>
    <lineage>
        <taxon>Eukaryota</taxon>
        <taxon>Metazoa</taxon>
        <taxon>Chordata</taxon>
        <taxon>Craniata</taxon>
        <taxon>Vertebrata</taxon>
        <taxon>Euteleostomi</taxon>
        <taxon>Actinopterygii</taxon>
        <taxon>Neopterygii</taxon>
        <taxon>Teleostei</taxon>
        <taxon>Neoteleostei</taxon>
        <taxon>Acanthomorphata</taxon>
        <taxon>Ovalentaria</taxon>
        <taxon>Atherinomorphae</taxon>
        <taxon>Cyprinodontiformes</taxon>
        <taxon>Nothobranchiidae</taxon>
        <taxon>Nothobranchius</taxon>
    </lineage>
</organism>
<sequence length="134" mass="15328">MKGIYRDGSYDGSIELRDVFNRRCVKCGRRDFVQAKTMRIRTGVVFWNLIFSLMFTCVKGFIHTCGGTLKGRNGTIESPGFPYGYPNGANCTWVIVAEEGNRIHIVFQSFAVEEEYDFLSLYDGHPHPANFRTR</sequence>
<proteinExistence type="predicted"/>
<evidence type="ECO:0000256" key="1">
    <source>
        <dbReference type="ARBA" id="ARBA00023157"/>
    </source>
</evidence>
<dbReference type="InterPro" id="IPR052129">
    <property type="entry name" value="Spermadhesin-Link_domain"/>
</dbReference>
<dbReference type="AlphaFoldDB" id="A0A1A7ZIC4"/>
<dbReference type="EMBL" id="HADY01003944">
    <property type="protein sequence ID" value="SBP42429.1"/>
    <property type="molecule type" value="Transcribed_RNA"/>
</dbReference>
<reference evidence="5" key="1">
    <citation type="submission" date="2016-05" db="EMBL/GenBank/DDBJ databases">
        <authorList>
            <person name="Lavstsen T."/>
            <person name="Jespersen J.S."/>
        </authorList>
    </citation>
    <scope>NUCLEOTIDE SEQUENCE</scope>
    <source>
        <tissue evidence="5">Brain</tissue>
    </source>
</reference>
<dbReference type="PROSITE" id="PS01180">
    <property type="entry name" value="CUB"/>
    <property type="match status" value="1"/>
</dbReference>
<name>A0A1A7ZIC4_NOTFU</name>
<evidence type="ECO:0000313" key="5">
    <source>
        <dbReference type="EMBL" id="SBP42429.1"/>
    </source>
</evidence>
<keyword evidence="1" id="KW-1015">Disulfide bond</keyword>
<reference evidence="5" key="2">
    <citation type="submission" date="2016-06" db="EMBL/GenBank/DDBJ databases">
        <title>The genome of a short-lived fish provides insights into sex chromosome evolution and the genetic control of aging.</title>
        <authorList>
            <person name="Reichwald K."/>
            <person name="Felder M."/>
            <person name="Petzold A."/>
            <person name="Koch P."/>
            <person name="Groth M."/>
            <person name="Platzer M."/>
        </authorList>
    </citation>
    <scope>NUCLEOTIDE SEQUENCE</scope>
    <source>
        <tissue evidence="5">Brain</tissue>
    </source>
</reference>
<dbReference type="Pfam" id="PF00431">
    <property type="entry name" value="CUB"/>
    <property type="match status" value="1"/>
</dbReference>
<keyword evidence="3" id="KW-0472">Membrane</keyword>
<dbReference type="PANTHER" id="PTHR46908">
    <property type="entry name" value="CUBILIN-LIKE PROTEIN"/>
    <property type="match status" value="1"/>
</dbReference>
<dbReference type="SMART" id="SM00042">
    <property type="entry name" value="CUB"/>
    <property type="match status" value="1"/>
</dbReference>
<feature type="transmembrane region" description="Helical" evidence="3">
    <location>
        <begin position="44"/>
        <end position="62"/>
    </location>
</feature>
<evidence type="ECO:0000259" key="4">
    <source>
        <dbReference type="PROSITE" id="PS01180"/>
    </source>
</evidence>
<dbReference type="PANTHER" id="PTHR46908:SF8">
    <property type="entry name" value="C-TYPE LECTIN DOMAIN-CONTAINING PROTEIN"/>
    <property type="match status" value="1"/>
</dbReference>
<feature type="domain" description="CUB" evidence="4">
    <location>
        <begin position="65"/>
        <end position="134"/>
    </location>
</feature>
<protein>
    <submittedName>
        <fullName evidence="5">CUB and Sushi multiple domains 3</fullName>
    </submittedName>
</protein>
<dbReference type="InterPro" id="IPR035914">
    <property type="entry name" value="Sperma_CUB_dom_sf"/>
</dbReference>
<accession>A0A1A7ZIC4</accession>
<keyword evidence="3" id="KW-0812">Transmembrane</keyword>
<evidence type="ECO:0000256" key="3">
    <source>
        <dbReference type="SAM" id="Phobius"/>
    </source>
</evidence>
<evidence type="ECO:0000256" key="2">
    <source>
        <dbReference type="PROSITE-ProRule" id="PRU00059"/>
    </source>
</evidence>
<dbReference type="InterPro" id="IPR000859">
    <property type="entry name" value="CUB_dom"/>
</dbReference>